<dbReference type="Pfam" id="PF01425">
    <property type="entry name" value="Amidase"/>
    <property type="match status" value="1"/>
</dbReference>
<dbReference type="InterPro" id="IPR004412">
    <property type="entry name" value="GatA"/>
</dbReference>
<dbReference type="PANTHER" id="PTHR11895:SF151">
    <property type="entry name" value="GLUTAMYL-TRNA(GLN) AMIDOTRANSFERASE SUBUNIT A"/>
    <property type="match status" value="1"/>
</dbReference>
<evidence type="ECO:0000313" key="9">
    <source>
        <dbReference type="EMBL" id="KKT82514.1"/>
    </source>
</evidence>
<dbReference type="EMBL" id="LCJR01000005">
    <property type="protein sequence ID" value="KKT82514.1"/>
    <property type="molecule type" value="Genomic_DNA"/>
</dbReference>
<dbReference type="GO" id="GO:0006412">
    <property type="term" value="P:translation"/>
    <property type="evidence" value="ECO:0007669"/>
    <property type="project" value="UniProtKB-UniRule"/>
</dbReference>
<keyword evidence="3 7" id="KW-0547">Nucleotide-binding</keyword>
<keyword evidence="5 7" id="KW-0648">Protein biosynthesis</keyword>
<dbReference type="EC" id="6.3.5.7" evidence="7"/>
<accession>A0A0G1NE85</accession>
<gene>
    <name evidence="7" type="primary">gatA</name>
    <name evidence="9" type="ORF">UW79_C0005G0039</name>
</gene>
<evidence type="ECO:0000256" key="5">
    <source>
        <dbReference type="ARBA" id="ARBA00022917"/>
    </source>
</evidence>
<sequence length="465" mass="50114">MAKNYTIKDILAGLKTREFSAEEIFKYYNAKIKIENNKLNAYLSVFENRTDILPDQPLSAVPCAIKDNMLIEGTAATAGSKILENYISAYDATAVSKLRSSGVQFLGKTNLDEFAMGTSTENSAFGPTKNPHDVKRVPGGSSGGSAAAVAADLCVFALGSDTGGSVRQPASMCGVVGLKPTYGRVSRHGLIAMASSLDQIGPLTKNVYDAALVLGIIAGTDKFDSTTVPREVPDFTKNLDKNIKGLKIGVPKEFFREGLSSEVEEKIRYAIAKLEDLGCEIADISLPNFEYALASYYIIVPSEVSSNLARFDGIRYGYSSHGGSTLSDTYLESRSHGFGPEPKRRIMLGAYALSSGYYDAYYLKAQKVRALIKKDFDEAFGKVDVIVGPTSPTTAFKIGEKASDPLSLYLEDVYTVPVNLAGLPGISIPAGLGKNSRLPIGFQMIGKHFDEQTLLNAAHQLEKVL</sequence>
<proteinExistence type="inferred from homology"/>
<keyword evidence="4 7" id="KW-0067">ATP-binding</keyword>
<protein>
    <recommendedName>
        <fullName evidence="7">Glutamyl-tRNA(Gln) amidotransferase subunit A</fullName>
        <shortName evidence="7">Glu-ADT subunit A</shortName>
        <ecNumber evidence="7">6.3.5.7</ecNumber>
    </recommendedName>
</protein>
<evidence type="ECO:0000256" key="6">
    <source>
        <dbReference type="ARBA" id="ARBA00047407"/>
    </source>
</evidence>
<dbReference type="InterPro" id="IPR000120">
    <property type="entry name" value="Amidase"/>
</dbReference>
<dbReference type="SUPFAM" id="SSF75304">
    <property type="entry name" value="Amidase signature (AS) enzymes"/>
    <property type="match status" value="1"/>
</dbReference>
<dbReference type="PATRIC" id="fig|1619025.3.peg.246"/>
<dbReference type="Gene3D" id="3.90.1300.10">
    <property type="entry name" value="Amidase signature (AS) domain"/>
    <property type="match status" value="1"/>
</dbReference>
<organism evidence="9">
    <name type="scientific">Candidatus Yanofskybacteria bacterium GW2011_GWA2_44_9</name>
    <dbReference type="NCBI Taxonomy" id="1619025"/>
    <lineage>
        <taxon>Bacteria</taxon>
        <taxon>Candidatus Yanofskyibacteriota</taxon>
    </lineage>
</organism>
<dbReference type="PANTHER" id="PTHR11895">
    <property type="entry name" value="TRANSAMIDASE"/>
    <property type="match status" value="1"/>
</dbReference>
<dbReference type="GO" id="GO:0016740">
    <property type="term" value="F:transferase activity"/>
    <property type="evidence" value="ECO:0007669"/>
    <property type="project" value="UniProtKB-KW"/>
</dbReference>
<comment type="subunit">
    <text evidence="7">Heterotrimer of A, B and C subunits.</text>
</comment>
<evidence type="ECO:0000256" key="7">
    <source>
        <dbReference type="HAMAP-Rule" id="MF_00120"/>
    </source>
</evidence>
<dbReference type="GO" id="GO:0005524">
    <property type="term" value="F:ATP binding"/>
    <property type="evidence" value="ECO:0007669"/>
    <property type="project" value="UniProtKB-KW"/>
</dbReference>
<evidence type="ECO:0000259" key="8">
    <source>
        <dbReference type="Pfam" id="PF01425"/>
    </source>
</evidence>
<feature type="domain" description="Amidase" evidence="8">
    <location>
        <begin position="53"/>
        <end position="455"/>
    </location>
</feature>
<feature type="active site" description="Acyl-ester intermediate" evidence="7">
    <location>
        <position position="165"/>
    </location>
</feature>
<dbReference type="InterPro" id="IPR036928">
    <property type="entry name" value="AS_sf"/>
</dbReference>
<dbReference type="InterPro" id="IPR023631">
    <property type="entry name" value="Amidase_dom"/>
</dbReference>
<dbReference type="GO" id="GO:0050567">
    <property type="term" value="F:glutaminyl-tRNA synthase (glutamine-hydrolyzing) activity"/>
    <property type="evidence" value="ECO:0007669"/>
    <property type="project" value="UniProtKB-UniRule"/>
</dbReference>
<reference evidence="9" key="1">
    <citation type="journal article" date="2015" name="Nature">
        <title>rRNA introns, odd ribosomes, and small enigmatic genomes across a large radiation of phyla.</title>
        <authorList>
            <person name="Brown C.T."/>
            <person name="Hug L.A."/>
            <person name="Thomas B.C."/>
            <person name="Sharon I."/>
            <person name="Castelle C.J."/>
            <person name="Singh A."/>
            <person name="Wilkins M.J."/>
            <person name="Williams K.H."/>
            <person name="Banfield J.F."/>
        </authorList>
    </citation>
    <scope>NUCLEOTIDE SEQUENCE [LARGE SCALE GENOMIC DNA]</scope>
</reference>
<dbReference type="AlphaFoldDB" id="A0A0G1NE85"/>
<dbReference type="GO" id="GO:0030956">
    <property type="term" value="C:glutamyl-tRNA(Gln) amidotransferase complex"/>
    <property type="evidence" value="ECO:0007669"/>
    <property type="project" value="InterPro"/>
</dbReference>
<comment type="caution">
    <text evidence="9">The sequence shown here is derived from an EMBL/GenBank/DDBJ whole genome shotgun (WGS) entry which is preliminary data.</text>
</comment>
<feature type="active site" description="Charge relay system" evidence="7">
    <location>
        <position position="66"/>
    </location>
</feature>
<name>A0A0G1NE85_9BACT</name>
<comment type="function">
    <text evidence="7">Allows the formation of correctly charged Gln-tRNA(Gln) through the transamidation of misacylated Glu-tRNA(Gln) in organisms which lack glutaminyl-tRNA synthetase. The reaction takes place in the presence of glutamine and ATP through an activated gamma-phospho-Glu-tRNA(Gln).</text>
</comment>
<dbReference type="HAMAP" id="MF_00120">
    <property type="entry name" value="GatA"/>
    <property type="match status" value="1"/>
</dbReference>
<feature type="active site" description="Charge relay system" evidence="7">
    <location>
        <position position="141"/>
    </location>
</feature>
<dbReference type="Proteomes" id="UP000034032">
    <property type="component" value="Unassembled WGS sequence"/>
</dbReference>
<evidence type="ECO:0000256" key="2">
    <source>
        <dbReference type="ARBA" id="ARBA00022598"/>
    </source>
</evidence>
<evidence type="ECO:0000256" key="4">
    <source>
        <dbReference type="ARBA" id="ARBA00022840"/>
    </source>
</evidence>
<dbReference type="InterPro" id="IPR020556">
    <property type="entry name" value="Amidase_CS"/>
</dbReference>
<keyword evidence="9" id="KW-0808">Transferase</keyword>
<comment type="similarity">
    <text evidence="1 7">Belongs to the amidase family. GatA subfamily.</text>
</comment>
<dbReference type="PROSITE" id="PS00571">
    <property type="entry name" value="AMIDASES"/>
    <property type="match status" value="1"/>
</dbReference>
<keyword evidence="2 7" id="KW-0436">Ligase</keyword>
<dbReference type="NCBIfam" id="TIGR00132">
    <property type="entry name" value="gatA"/>
    <property type="match status" value="1"/>
</dbReference>
<evidence type="ECO:0000256" key="1">
    <source>
        <dbReference type="ARBA" id="ARBA00008069"/>
    </source>
</evidence>
<evidence type="ECO:0000256" key="3">
    <source>
        <dbReference type="ARBA" id="ARBA00022741"/>
    </source>
</evidence>
<comment type="catalytic activity">
    <reaction evidence="6 7">
        <text>L-glutamyl-tRNA(Gln) + L-glutamine + ATP + H2O = L-glutaminyl-tRNA(Gln) + L-glutamate + ADP + phosphate + H(+)</text>
        <dbReference type="Rhea" id="RHEA:17521"/>
        <dbReference type="Rhea" id="RHEA-COMP:9681"/>
        <dbReference type="Rhea" id="RHEA-COMP:9684"/>
        <dbReference type="ChEBI" id="CHEBI:15377"/>
        <dbReference type="ChEBI" id="CHEBI:15378"/>
        <dbReference type="ChEBI" id="CHEBI:29985"/>
        <dbReference type="ChEBI" id="CHEBI:30616"/>
        <dbReference type="ChEBI" id="CHEBI:43474"/>
        <dbReference type="ChEBI" id="CHEBI:58359"/>
        <dbReference type="ChEBI" id="CHEBI:78520"/>
        <dbReference type="ChEBI" id="CHEBI:78521"/>
        <dbReference type="ChEBI" id="CHEBI:456216"/>
        <dbReference type="EC" id="6.3.5.7"/>
    </reaction>
</comment>